<evidence type="ECO:0000313" key="8">
    <source>
        <dbReference type="EMBL" id="MCT4796074.1"/>
    </source>
</evidence>
<dbReference type="EC" id="2.5.1.145" evidence="7"/>
<comment type="caution">
    <text evidence="8">The sequence shown here is derived from an EMBL/GenBank/DDBJ whole genome shotgun (WGS) entry which is preliminary data.</text>
</comment>
<sequence>MMVEPTFDRVAFEIGSLPIYWYGMIIAFGAMLGLVLALFEAKRINYDSERLVDVVIWSIPISIVFARVYYVVFQWDYYSQNLGQIIDIRQGGIAIHGAIFGALLVVVIYSMRKSMSFWKVTDILAPSLLLGQAVGRWGNFMNQEAHGDETTRSFLEGTLRLPDWIVNQMFIDGVYYLPTFLFESVWNILGVILLVVWRVVGNPPRGYIFLSYFVWYSVGRFYIEGLRTDSLMAGDLRTAQIVSILMIVFGIVMMVVRRKAKRYDDPSEKGLFD</sequence>
<dbReference type="PANTHER" id="PTHR30589">
    <property type="entry name" value="PROLIPOPROTEIN DIACYLGLYCERYL TRANSFERASE"/>
    <property type="match status" value="1"/>
</dbReference>
<organism evidence="8 9">
    <name type="scientific">Exiguobacterium alkaliphilum</name>
    <dbReference type="NCBI Taxonomy" id="1428684"/>
    <lineage>
        <taxon>Bacteria</taxon>
        <taxon>Bacillati</taxon>
        <taxon>Bacillota</taxon>
        <taxon>Bacilli</taxon>
        <taxon>Bacillales</taxon>
        <taxon>Bacillales Family XII. Incertae Sedis</taxon>
        <taxon>Exiguobacterium</taxon>
    </lineage>
</organism>
<dbReference type="NCBIfam" id="TIGR00544">
    <property type="entry name" value="lgt"/>
    <property type="match status" value="1"/>
</dbReference>
<evidence type="ECO:0000256" key="2">
    <source>
        <dbReference type="ARBA" id="ARBA00022475"/>
    </source>
</evidence>
<feature type="transmembrane region" description="Helical" evidence="7">
    <location>
        <begin position="93"/>
        <end position="111"/>
    </location>
</feature>
<dbReference type="EMBL" id="JANIEK010000047">
    <property type="protein sequence ID" value="MCT4796074.1"/>
    <property type="molecule type" value="Genomic_DNA"/>
</dbReference>
<feature type="transmembrane region" description="Helical" evidence="7">
    <location>
        <begin position="174"/>
        <end position="200"/>
    </location>
</feature>
<dbReference type="Pfam" id="PF01790">
    <property type="entry name" value="LGT"/>
    <property type="match status" value="1"/>
</dbReference>
<evidence type="ECO:0000256" key="6">
    <source>
        <dbReference type="ARBA" id="ARBA00023136"/>
    </source>
</evidence>
<dbReference type="PROSITE" id="PS01311">
    <property type="entry name" value="LGT"/>
    <property type="match status" value="1"/>
</dbReference>
<comment type="similarity">
    <text evidence="1 7">Belongs to the Lgt family.</text>
</comment>
<comment type="function">
    <text evidence="7">Catalyzes the transfer of the diacylglyceryl group from phosphatidylglycerol to the sulfhydryl group of the N-terminal cysteine of a prolipoprotein, the first step in the formation of mature lipoproteins.</text>
</comment>
<dbReference type="HAMAP" id="MF_01147">
    <property type="entry name" value="Lgt"/>
    <property type="match status" value="1"/>
</dbReference>
<evidence type="ECO:0000256" key="1">
    <source>
        <dbReference type="ARBA" id="ARBA00007150"/>
    </source>
</evidence>
<name>A0ABT2L1A4_9BACL</name>
<dbReference type="GO" id="GO:0008961">
    <property type="term" value="F:phosphatidylglycerol-prolipoprotein diacylglyceryl transferase activity"/>
    <property type="evidence" value="ECO:0007669"/>
    <property type="project" value="UniProtKB-EC"/>
</dbReference>
<reference evidence="8 9" key="1">
    <citation type="submission" date="2022-07" db="EMBL/GenBank/DDBJ databases">
        <title>Genomic and pangenome structural analysis of the polyextremophile Exiguobacterium.</title>
        <authorList>
            <person name="Shen L."/>
        </authorList>
    </citation>
    <scope>NUCLEOTIDE SEQUENCE [LARGE SCALE GENOMIC DNA]</scope>
    <source>
        <strain evidence="8 9">12_1</strain>
    </source>
</reference>
<feature type="transmembrane region" description="Helical" evidence="7">
    <location>
        <begin position="20"/>
        <end position="39"/>
    </location>
</feature>
<keyword evidence="6 7" id="KW-0472">Membrane</keyword>
<protein>
    <recommendedName>
        <fullName evidence="7">Phosphatidylglycerol--prolipoprotein diacylglyceryl transferase</fullName>
        <ecNumber evidence="7">2.5.1.145</ecNumber>
    </recommendedName>
</protein>
<keyword evidence="9" id="KW-1185">Reference proteome</keyword>
<comment type="subcellular location">
    <subcellularLocation>
        <location evidence="7">Cell membrane</location>
        <topology evidence="7">Multi-pass membrane protein</topology>
    </subcellularLocation>
</comment>
<keyword evidence="2 7" id="KW-1003">Cell membrane</keyword>
<evidence type="ECO:0000256" key="4">
    <source>
        <dbReference type="ARBA" id="ARBA00022692"/>
    </source>
</evidence>
<feature type="binding site" evidence="7">
    <location>
        <position position="136"/>
    </location>
    <ligand>
        <name>a 1,2-diacyl-sn-glycero-3-phospho-(1'-sn-glycerol)</name>
        <dbReference type="ChEBI" id="CHEBI:64716"/>
    </ligand>
</feature>
<feature type="transmembrane region" description="Helical" evidence="7">
    <location>
        <begin position="235"/>
        <end position="256"/>
    </location>
</feature>
<accession>A0ABT2L1A4</accession>
<gene>
    <name evidence="7 8" type="primary">lgt</name>
    <name evidence="8" type="ORF">NQG31_10970</name>
</gene>
<dbReference type="RefSeq" id="WP_034816025.1">
    <property type="nucleotide sequence ID" value="NZ_JANIEK010000047.1"/>
</dbReference>
<feature type="transmembrane region" description="Helical" evidence="7">
    <location>
        <begin position="51"/>
        <end position="73"/>
    </location>
</feature>
<proteinExistence type="inferred from homology"/>
<dbReference type="PANTHER" id="PTHR30589:SF0">
    <property type="entry name" value="PHOSPHATIDYLGLYCEROL--PROLIPOPROTEIN DIACYLGLYCERYL TRANSFERASE"/>
    <property type="match status" value="1"/>
</dbReference>
<comment type="catalytic activity">
    <reaction evidence="7">
        <text>L-cysteinyl-[prolipoprotein] + a 1,2-diacyl-sn-glycero-3-phospho-(1'-sn-glycerol) = an S-1,2-diacyl-sn-glyceryl-L-cysteinyl-[prolipoprotein] + sn-glycerol 1-phosphate + H(+)</text>
        <dbReference type="Rhea" id="RHEA:56712"/>
        <dbReference type="Rhea" id="RHEA-COMP:14679"/>
        <dbReference type="Rhea" id="RHEA-COMP:14680"/>
        <dbReference type="ChEBI" id="CHEBI:15378"/>
        <dbReference type="ChEBI" id="CHEBI:29950"/>
        <dbReference type="ChEBI" id="CHEBI:57685"/>
        <dbReference type="ChEBI" id="CHEBI:64716"/>
        <dbReference type="ChEBI" id="CHEBI:140658"/>
        <dbReference type="EC" id="2.5.1.145"/>
    </reaction>
</comment>
<keyword evidence="3 7" id="KW-0808">Transferase</keyword>
<evidence type="ECO:0000256" key="3">
    <source>
        <dbReference type="ARBA" id="ARBA00022679"/>
    </source>
</evidence>
<evidence type="ECO:0000256" key="5">
    <source>
        <dbReference type="ARBA" id="ARBA00022989"/>
    </source>
</evidence>
<comment type="pathway">
    <text evidence="7">Protein modification; lipoprotein biosynthesis (diacylglyceryl transfer).</text>
</comment>
<evidence type="ECO:0000313" key="9">
    <source>
        <dbReference type="Proteomes" id="UP001206821"/>
    </source>
</evidence>
<evidence type="ECO:0000256" key="7">
    <source>
        <dbReference type="HAMAP-Rule" id="MF_01147"/>
    </source>
</evidence>
<dbReference type="InterPro" id="IPR001640">
    <property type="entry name" value="Lgt"/>
</dbReference>
<feature type="transmembrane region" description="Helical" evidence="7">
    <location>
        <begin position="206"/>
        <end position="223"/>
    </location>
</feature>
<dbReference type="Proteomes" id="UP001206821">
    <property type="component" value="Unassembled WGS sequence"/>
</dbReference>
<keyword evidence="5 7" id="KW-1133">Transmembrane helix</keyword>
<keyword evidence="4 7" id="KW-0812">Transmembrane</keyword>